<feature type="region of interest" description="Disordered" evidence="2">
    <location>
        <begin position="386"/>
        <end position="405"/>
    </location>
</feature>
<keyword evidence="3" id="KW-0812">Transmembrane</keyword>
<dbReference type="GO" id="GO:0030424">
    <property type="term" value="C:axon"/>
    <property type="evidence" value="ECO:0007669"/>
    <property type="project" value="TreeGrafter"/>
</dbReference>
<dbReference type="InterPro" id="IPR003598">
    <property type="entry name" value="Ig_sub2"/>
</dbReference>
<evidence type="ECO:0000259" key="4">
    <source>
        <dbReference type="PROSITE" id="PS50835"/>
    </source>
</evidence>
<feature type="region of interest" description="Disordered" evidence="2">
    <location>
        <begin position="550"/>
        <end position="571"/>
    </location>
</feature>
<feature type="transmembrane region" description="Helical" evidence="3">
    <location>
        <begin position="478"/>
        <end position="501"/>
    </location>
</feature>
<dbReference type="SMART" id="SM00409">
    <property type="entry name" value="IG"/>
    <property type="match status" value="3"/>
</dbReference>
<dbReference type="PANTHER" id="PTHR10075:SF14">
    <property type="entry name" value="CELL ADHESION MOLECULE DSCAM2-RELATED"/>
    <property type="match status" value="1"/>
</dbReference>
<dbReference type="Gene3D" id="2.60.40.10">
    <property type="entry name" value="Immunoglobulins"/>
    <property type="match status" value="2"/>
</dbReference>
<feature type="domain" description="Ig-like" evidence="4">
    <location>
        <begin position="48"/>
        <end position="125"/>
    </location>
</feature>
<organism evidence="5 6">
    <name type="scientific">Calicophoron daubneyi</name>
    <name type="common">Rumen fluke</name>
    <name type="synonym">Paramphistomum daubneyi</name>
    <dbReference type="NCBI Taxonomy" id="300641"/>
    <lineage>
        <taxon>Eukaryota</taxon>
        <taxon>Metazoa</taxon>
        <taxon>Spiralia</taxon>
        <taxon>Lophotrochozoa</taxon>
        <taxon>Platyhelminthes</taxon>
        <taxon>Trematoda</taxon>
        <taxon>Digenea</taxon>
        <taxon>Plagiorchiida</taxon>
        <taxon>Pronocephalata</taxon>
        <taxon>Paramphistomoidea</taxon>
        <taxon>Paramphistomidae</taxon>
        <taxon>Calicophoron</taxon>
    </lineage>
</organism>
<reference evidence="5" key="1">
    <citation type="submission" date="2024-06" db="EMBL/GenBank/DDBJ databases">
        <authorList>
            <person name="Liu X."/>
            <person name="Lenzi L."/>
            <person name="Haldenby T S."/>
            <person name="Uol C."/>
        </authorList>
    </citation>
    <scope>NUCLEOTIDE SEQUENCE</scope>
</reference>
<feature type="compositionally biased region" description="Low complexity" evidence="2">
    <location>
        <begin position="524"/>
        <end position="537"/>
    </location>
</feature>
<dbReference type="PANTHER" id="PTHR10075">
    <property type="entry name" value="BASIGIN RELATED"/>
    <property type="match status" value="1"/>
</dbReference>
<sequence length="792" mass="84915">MQLTAFTHRFARRLDLKLLRSCLALLAVLFACDLVPSVNSQQNSPQDPLQTRIPLDRGFLILRGESINLTCPFNVPFYSWTRSDQPSKILSDNQFFRIRSATLEDSGRYSCSAVDGYGHNSAKISIRVIDRSSYTAQRECVLDSDGAVNRDGPCFLVSYSDLELNPTRAWGDSIILDCDTVAASGIVEGLVYRWEVTYSRPLGMTADTAVESNQRLLARAPVLQTSPSGSKTALTPTSLDIRQYNEPQLRIEKLNLGHSGEYRCVVTDTRRPSALGAPARMNTLSRTFRLSVKPRTEGPIIQGPRIINETVVAGQDAVFRCEVDPEEHRSSTIRWGKSIDAAQRANYEAEGREVIQWAGGTFVVLPSIPNSAVVEEKGMLFPVSNADEEQGKDDRRVRKLGRTTSPLIPSTGAVATEASGSQSSKLWLRNPKSSDSGRYVCSVLTEAGRDDHKFVWVSVIGSADGETEELVGHAARRLAVYIAVPTAVFILCLCVVTYCLLSRRASRSNRLGHRRQRNYYGQTQPSQLKSPSAASSSSVGVCRNGIGTGGGGWTSAGDPRLRPSPAGTTSGTGALAYSSTNGSNSISGAGGQVVVPTATYQTGVPGTVAMVPGSYPMLLQSMAPQSGPPYYAVQDGNAVTGYPQTVYPVSTGSGADYVLTNNTLNTYPPGGVAYPISNGHPPGRNGSNLAPSTMLNSSPDSSAITGAGSPMNSEVVEGRLVFQPPPGQPQQQPQQVFPTFPGAVTTGGGFGYHAPPQSQMSSNTGEFDLGQSNTPLIPYHTHADNAHNPMRA</sequence>
<name>A0AAV2TRW7_CALDB</name>
<comment type="caution">
    <text evidence="5">The sequence shown here is derived from an EMBL/GenBank/DDBJ whole genome shotgun (WGS) entry which is preliminary data.</text>
</comment>
<dbReference type="GO" id="GO:0007156">
    <property type="term" value="P:homophilic cell adhesion via plasma membrane adhesion molecules"/>
    <property type="evidence" value="ECO:0007669"/>
    <property type="project" value="TreeGrafter"/>
</dbReference>
<gene>
    <name evidence="5" type="ORF">CDAUBV1_LOCUS12757</name>
</gene>
<protein>
    <recommendedName>
        <fullName evidence="4">Ig-like domain-containing protein</fullName>
    </recommendedName>
</protein>
<dbReference type="InterPro" id="IPR036179">
    <property type="entry name" value="Ig-like_dom_sf"/>
</dbReference>
<dbReference type="AlphaFoldDB" id="A0AAV2TRW7"/>
<dbReference type="GO" id="GO:0098632">
    <property type="term" value="F:cell-cell adhesion mediator activity"/>
    <property type="evidence" value="ECO:0007669"/>
    <property type="project" value="TreeGrafter"/>
</dbReference>
<feature type="domain" description="Ig-like" evidence="4">
    <location>
        <begin position="304"/>
        <end position="443"/>
    </location>
</feature>
<feature type="region of interest" description="Disordered" evidence="2">
    <location>
        <begin position="512"/>
        <end position="537"/>
    </location>
</feature>
<accession>A0AAV2TRW7</accession>
<evidence type="ECO:0000256" key="3">
    <source>
        <dbReference type="SAM" id="Phobius"/>
    </source>
</evidence>
<keyword evidence="1" id="KW-0393">Immunoglobulin domain</keyword>
<dbReference type="InterPro" id="IPR007110">
    <property type="entry name" value="Ig-like_dom"/>
</dbReference>
<dbReference type="InterPro" id="IPR003599">
    <property type="entry name" value="Ig_sub"/>
</dbReference>
<dbReference type="GO" id="GO:0005886">
    <property type="term" value="C:plasma membrane"/>
    <property type="evidence" value="ECO:0007669"/>
    <property type="project" value="TreeGrafter"/>
</dbReference>
<dbReference type="Proteomes" id="UP001497525">
    <property type="component" value="Unassembled WGS sequence"/>
</dbReference>
<dbReference type="SUPFAM" id="SSF48726">
    <property type="entry name" value="Immunoglobulin"/>
    <property type="match status" value="2"/>
</dbReference>
<dbReference type="Pfam" id="PF13895">
    <property type="entry name" value="Ig_2"/>
    <property type="match status" value="1"/>
</dbReference>
<keyword evidence="3" id="KW-0472">Membrane</keyword>
<dbReference type="GO" id="GO:0007411">
    <property type="term" value="P:axon guidance"/>
    <property type="evidence" value="ECO:0007669"/>
    <property type="project" value="TreeGrafter"/>
</dbReference>
<feature type="domain" description="Ig-like" evidence="4">
    <location>
        <begin position="153"/>
        <end position="285"/>
    </location>
</feature>
<dbReference type="PROSITE" id="PS50835">
    <property type="entry name" value="IG_LIKE"/>
    <property type="match status" value="3"/>
</dbReference>
<dbReference type="InterPro" id="IPR013783">
    <property type="entry name" value="Ig-like_fold"/>
</dbReference>
<dbReference type="SMART" id="SM00408">
    <property type="entry name" value="IGc2"/>
    <property type="match status" value="2"/>
</dbReference>
<keyword evidence="3" id="KW-1133">Transmembrane helix</keyword>
<dbReference type="GO" id="GO:0070593">
    <property type="term" value="P:dendrite self-avoidance"/>
    <property type="evidence" value="ECO:0007669"/>
    <property type="project" value="TreeGrafter"/>
</dbReference>
<proteinExistence type="predicted"/>
<evidence type="ECO:0000256" key="2">
    <source>
        <dbReference type="SAM" id="MobiDB-lite"/>
    </source>
</evidence>
<evidence type="ECO:0000256" key="1">
    <source>
        <dbReference type="ARBA" id="ARBA00023319"/>
    </source>
</evidence>
<dbReference type="EMBL" id="CAXLJL010000478">
    <property type="protein sequence ID" value="CAL5138142.1"/>
    <property type="molecule type" value="Genomic_DNA"/>
</dbReference>
<evidence type="ECO:0000313" key="5">
    <source>
        <dbReference type="EMBL" id="CAL5138142.1"/>
    </source>
</evidence>
<evidence type="ECO:0000313" key="6">
    <source>
        <dbReference type="Proteomes" id="UP001497525"/>
    </source>
</evidence>